<feature type="transmembrane region" description="Helical" evidence="8">
    <location>
        <begin position="161"/>
        <end position="182"/>
    </location>
</feature>
<reference evidence="10 11" key="1">
    <citation type="journal article" date="2014" name="BMC Genomics">
        <title>Comparison of environmental and isolate Sulfobacillus genomes reveals diverse carbon, sulfur, nitrogen, and hydrogen metabolisms.</title>
        <authorList>
            <person name="Justice N.B."/>
            <person name="Norman A."/>
            <person name="Brown C.T."/>
            <person name="Singh A."/>
            <person name="Thomas B.C."/>
            <person name="Banfield J.F."/>
        </authorList>
    </citation>
    <scope>NUCLEOTIDE SEQUENCE [LARGE SCALE GENOMIC DNA]</scope>
    <source>
        <strain evidence="10">AMDSBA4</strain>
    </source>
</reference>
<evidence type="ECO:0000256" key="1">
    <source>
        <dbReference type="ARBA" id="ARBA00004651"/>
    </source>
</evidence>
<feature type="transmembrane region" description="Helical" evidence="8">
    <location>
        <begin position="188"/>
        <end position="207"/>
    </location>
</feature>
<keyword evidence="4 8" id="KW-0812">Transmembrane</keyword>
<accession>A0A2T2XDB3</accession>
<keyword evidence="6 8" id="KW-1133">Transmembrane helix</keyword>
<comment type="subcellular location">
    <subcellularLocation>
        <location evidence="1 8">Cell membrane</location>
        <topology evidence="1 8">Multi-pass membrane protein</topology>
    </subcellularLocation>
</comment>
<dbReference type="SUPFAM" id="SSF161098">
    <property type="entry name" value="MetI-like"/>
    <property type="match status" value="1"/>
</dbReference>
<proteinExistence type="inferred from homology"/>
<evidence type="ECO:0000313" key="11">
    <source>
        <dbReference type="Proteomes" id="UP000242972"/>
    </source>
</evidence>
<dbReference type="Pfam" id="PF00528">
    <property type="entry name" value="BPD_transp_1"/>
    <property type="match status" value="1"/>
</dbReference>
<dbReference type="PANTHER" id="PTHR30614:SF0">
    <property type="entry name" value="L-CYSTINE TRANSPORT SYSTEM PERMEASE PROTEIN TCYL"/>
    <property type="match status" value="1"/>
</dbReference>
<dbReference type="InterPro" id="IPR000515">
    <property type="entry name" value="MetI-like"/>
</dbReference>
<feature type="transmembrane region" description="Helical" evidence="8">
    <location>
        <begin position="80"/>
        <end position="101"/>
    </location>
</feature>
<dbReference type="EMBL" id="PXYW01000039">
    <property type="protein sequence ID" value="PSR32489.1"/>
    <property type="molecule type" value="Genomic_DNA"/>
</dbReference>
<gene>
    <name evidence="10" type="ORF">C7B46_14050</name>
</gene>
<protein>
    <recommendedName>
        <fullName evidence="9">ABC transmembrane type-1 domain-containing protein</fullName>
    </recommendedName>
</protein>
<keyword evidence="5" id="KW-0029">Amino-acid transport</keyword>
<sequence>MVLFALWAQYLPQFLQGVEVTLELTAISLIVALVAGFLLALGRMSRIRPLSTVSTVFIEVVRSIPVLVILFLVYYSLGQIGIKLTGMAAAIVGLGAFYATLYAEVFRAGILGVDNGQREAAIALGLSHRDVLRKIILPEAFFSILPNATNQLSNLIKDTSLVFTIGVADLMFQAQSASAVTFEPMDMFLLAGVIYFLFYLILSKVLARWELNVQRSRS</sequence>
<dbReference type="AlphaFoldDB" id="A0A2T2XDB3"/>
<evidence type="ECO:0000259" key="9">
    <source>
        <dbReference type="PROSITE" id="PS50928"/>
    </source>
</evidence>
<evidence type="ECO:0000256" key="4">
    <source>
        <dbReference type="ARBA" id="ARBA00022692"/>
    </source>
</evidence>
<dbReference type="NCBIfam" id="TIGR01726">
    <property type="entry name" value="HEQRo_perm_3TM"/>
    <property type="match status" value="1"/>
</dbReference>
<evidence type="ECO:0000256" key="3">
    <source>
        <dbReference type="ARBA" id="ARBA00022475"/>
    </source>
</evidence>
<dbReference type="CDD" id="cd06261">
    <property type="entry name" value="TM_PBP2"/>
    <property type="match status" value="1"/>
</dbReference>
<feature type="domain" description="ABC transmembrane type-1" evidence="9">
    <location>
        <begin position="18"/>
        <end position="206"/>
    </location>
</feature>
<feature type="transmembrane region" description="Helical" evidence="8">
    <location>
        <begin position="53"/>
        <end position="74"/>
    </location>
</feature>
<dbReference type="PROSITE" id="PS50928">
    <property type="entry name" value="ABC_TM1"/>
    <property type="match status" value="1"/>
</dbReference>
<evidence type="ECO:0000256" key="8">
    <source>
        <dbReference type="RuleBase" id="RU363032"/>
    </source>
</evidence>
<evidence type="ECO:0000313" key="10">
    <source>
        <dbReference type="EMBL" id="PSR32489.1"/>
    </source>
</evidence>
<keyword evidence="7 8" id="KW-0472">Membrane</keyword>
<feature type="transmembrane region" description="Helical" evidence="8">
    <location>
        <begin position="20"/>
        <end position="41"/>
    </location>
</feature>
<evidence type="ECO:0000256" key="5">
    <source>
        <dbReference type="ARBA" id="ARBA00022970"/>
    </source>
</evidence>
<dbReference type="GO" id="GO:0043190">
    <property type="term" value="C:ATP-binding cassette (ABC) transporter complex"/>
    <property type="evidence" value="ECO:0007669"/>
    <property type="project" value="InterPro"/>
</dbReference>
<comment type="similarity">
    <text evidence="8">Belongs to the binding-protein-dependent transport system permease family.</text>
</comment>
<evidence type="ECO:0000256" key="2">
    <source>
        <dbReference type="ARBA" id="ARBA00022448"/>
    </source>
</evidence>
<dbReference type="Proteomes" id="UP000242972">
    <property type="component" value="Unassembled WGS sequence"/>
</dbReference>
<evidence type="ECO:0000256" key="6">
    <source>
        <dbReference type="ARBA" id="ARBA00022989"/>
    </source>
</evidence>
<keyword evidence="3" id="KW-1003">Cell membrane</keyword>
<name>A0A2T2XDB3_9FIRM</name>
<dbReference type="GO" id="GO:0022857">
    <property type="term" value="F:transmembrane transporter activity"/>
    <property type="evidence" value="ECO:0007669"/>
    <property type="project" value="InterPro"/>
</dbReference>
<dbReference type="InterPro" id="IPR010065">
    <property type="entry name" value="AA_ABC_transptr_permease_3TM"/>
</dbReference>
<dbReference type="InterPro" id="IPR035906">
    <property type="entry name" value="MetI-like_sf"/>
</dbReference>
<dbReference type="Gene3D" id="1.10.3720.10">
    <property type="entry name" value="MetI-like"/>
    <property type="match status" value="1"/>
</dbReference>
<evidence type="ECO:0000256" key="7">
    <source>
        <dbReference type="ARBA" id="ARBA00023136"/>
    </source>
</evidence>
<organism evidence="10 11">
    <name type="scientific">Sulfobacillus benefaciens</name>
    <dbReference type="NCBI Taxonomy" id="453960"/>
    <lineage>
        <taxon>Bacteria</taxon>
        <taxon>Bacillati</taxon>
        <taxon>Bacillota</taxon>
        <taxon>Clostridia</taxon>
        <taxon>Eubacteriales</taxon>
        <taxon>Clostridiales Family XVII. Incertae Sedis</taxon>
        <taxon>Sulfobacillus</taxon>
    </lineage>
</organism>
<dbReference type="InterPro" id="IPR043429">
    <property type="entry name" value="ArtM/GltK/GlnP/TcyL/YhdX-like"/>
</dbReference>
<keyword evidence="2 8" id="KW-0813">Transport</keyword>
<dbReference type="GO" id="GO:0006865">
    <property type="term" value="P:amino acid transport"/>
    <property type="evidence" value="ECO:0007669"/>
    <property type="project" value="UniProtKB-KW"/>
</dbReference>
<comment type="caution">
    <text evidence="10">The sequence shown here is derived from an EMBL/GenBank/DDBJ whole genome shotgun (WGS) entry which is preliminary data.</text>
</comment>
<dbReference type="PANTHER" id="PTHR30614">
    <property type="entry name" value="MEMBRANE COMPONENT OF AMINO ACID ABC TRANSPORTER"/>
    <property type="match status" value="1"/>
</dbReference>